<dbReference type="Proteomes" id="UP000323732">
    <property type="component" value="Unassembled WGS sequence"/>
</dbReference>
<comment type="caution">
    <text evidence="2">The sequence shown here is derived from an EMBL/GenBank/DDBJ whole genome shotgun (WGS) entry which is preliminary data.</text>
</comment>
<reference evidence="2 3" key="1">
    <citation type="submission" date="2019-08" db="EMBL/GenBank/DDBJ databases">
        <title>Bacillus genomes from the desert of Cuatro Cienegas, Coahuila.</title>
        <authorList>
            <person name="Olmedo-Alvarez G."/>
        </authorList>
    </citation>
    <scope>NUCLEOTIDE SEQUENCE [LARGE SCALE GENOMIC DNA]</scope>
    <source>
        <strain evidence="2 3">CH37_1T</strain>
    </source>
</reference>
<evidence type="ECO:0000313" key="2">
    <source>
        <dbReference type="EMBL" id="TYS65265.1"/>
    </source>
</evidence>
<organism evidence="2 3">
    <name type="scientific">Bacillus infantis</name>
    <dbReference type="NCBI Taxonomy" id="324767"/>
    <lineage>
        <taxon>Bacteria</taxon>
        <taxon>Bacillati</taxon>
        <taxon>Bacillota</taxon>
        <taxon>Bacilli</taxon>
        <taxon>Bacillales</taxon>
        <taxon>Bacillaceae</taxon>
        <taxon>Bacillus</taxon>
    </lineage>
</organism>
<name>A0A5D4SPI2_9BACI</name>
<protein>
    <submittedName>
        <fullName evidence="2">Uncharacterized protein</fullName>
    </submittedName>
</protein>
<dbReference type="AlphaFoldDB" id="A0A5D4SPI2"/>
<dbReference type="EMBL" id="VTES01000002">
    <property type="protein sequence ID" value="TYS65265.1"/>
    <property type="molecule type" value="Genomic_DNA"/>
</dbReference>
<proteinExistence type="predicted"/>
<feature type="region of interest" description="Disordered" evidence="1">
    <location>
        <begin position="37"/>
        <end position="90"/>
    </location>
</feature>
<gene>
    <name evidence="2" type="ORF">FZD47_08005</name>
</gene>
<dbReference type="GeneID" id="97349529"/>
<evidence type="ECO:0000256" key="1">
    <source>
        <dbReference type="SAM" id="MobiDB-lite"/>
    </source>
</evidence>
<dbReference type="RefSeq" id="WP_009793842.1">
    <property type="nucleotide sequence ID" value="NZ_CP160000.1"/>
</dbReference>
<evidence type="ECO:0000313" key="3">
    <source>
        <dbReference type="Proteomes" id="UP000323732"/>
    </source>
</evidence>
<sequence length="90" mass="10039">MITVNAELRFEGKIDRDDMRTKLEGYLQGTEFEILSIDEKDHSQTPLADENNKEYKHHKLPSQPEGAAPDVNTSGAGGMVSPDTDDYSKN</sequence>
<accession>A0A5D4SPI2</accession>